<organism evidence="8">
    <name type="scientific">Chrysocystis fragilis</name>
    <dbReference type="NCBI Taxonomy" id="1411660"/>
    <lineage>
        <taxon>Eukaryota</taxon>
        <taxon>Sar</taxon>
        <taxon>Stramenopiles</taxon>
        <taxon>Ochrophyta</taxon>
        <taxon>Pelagophyceae</taxon>
        <taxon>Sarcinochrysidales</taxon>
        <taxon>Chrysocystaceae</taxon>
        <taxon>Chrysocystis</taxon>
    </lineage>
</organism>
<dbReference type="SUPFAM" id="SSF52540">
    <property type="entry name" value="P-loop containing nucleoside triphosphate hydrolases"/>
    <property type="match status" value="1"/>
</dbReference>
<comment type="similarity">
    <text evidence="1">Belongs to the guanylate kinase family.</text>
</comment>
<dbReference type="EC" id="2.7.4.8" evidence="2"/>
<evidence type="ECO:0000256" key="2">
    <source>
        <dbReference type="ARBA" id="ARBA00012961"/>
    </source>
</evidence>
<dbReference type="PANTHER" id="PTHR23117:SF13">
    <property type="entry name" value="GUANYLATE KINASE"/>
    <property type="match status" value="1"/>
</dbReference>
<dbReference type="NCBIfam" id="TIGR03263">
    <property type="entry name" value="guanyl_kin"/>
    <property type="match status" value="1"/>
</dbReference>
<dbReference type="FunFam" id="3.30.63.10:FF:000002">
    <property type="entry name" value="Guanylate kinase 1"/>
    <property type="match status" value="1"/>
</dbReference>
<dbReference type="InterPro" id="IPR017665">
    <property type="entry name" value="Guanylate_kinase"/>
</dbReference>
<dbReference type="EMBL" id="HBFH01000459">
    <property type="protein sequence ID" value="CAD8730653.1"/>
    <property type="molecule type" value="Transcribed_RNA"/>
</dbReference>
<dbReference type="GO" id="GO:0004385">
    <property type="term" value="F:GMP kinase activity"/>
    <property type="evidence" value="ECO:0007669"/>
    <property type="project" value="UniProtKB-EC"/>
</dbReference>
<name>A0A7S0TAJ7_9STRA</name>
<evidence type="ECO:0000256" key="4">
    <source>
        <dbReference type="ARBA" id="ARBA00022741"/>
    </source>
</evidence>
<evidence type="ECO:0000256" key="1">
    <source>
        <dbReference type="ARBA" id="ARBA00005790"/>
    </source>
</evidence>
<keyword evidence="6" id="KW-0067">ATP-binding</keyword>
<dbReference type="AlphaFoldDB" id="A0A7S0TAJ7"/>
<keyword evidence="4" id="KW-0547">Nucleotide-binding</keyword>
<dbReference type="InterPro" id="IPR027417">
    <property type="entry name" value="P-loop_NTPase"/>
</dbReference>
<dbReference type="InterPro" id="IPR020590">
    <property type="entry name" value="Guanylate_kinase_CS"/>
</dbReference>
<dbReference type="PROSITE" id="PS00856">
    <property type="entry name" value="GUANYLATE_KINASE_1"/>
    <property type="match status" value="1"/>
</dbReference>
<evidence type="ECO:0000256" key="3">
    <source>
        <dbReference type="ARBA" id="ARBA00022679"/>
    </source>
</evidence>
<dbReference type="PANTHER" id="PTHR23117">
    <property type="entry name" value="GUANYLATE KINASE-RELATED"/>
    <property type="match status" value="1"/>
</dbReference>
<dbReference type="InterPro" id="IPR008145">
    <property type="entry name" value="GK/Ca_channel_bsu"/>
</dbReference>
<dbReference type="FunFam" id="3.40.50.300:FF:000776">
    <property type="entry name" value="Guanylate kinase 2"/>
    <property type="match status" value="1"/>
</dbReference>
<gene>
    <name evidence="8" type="ORF">CFRA1165_LOCUS342</name>
</gene>
<sequence>MRMASLPPLVIAGCSGAGKGTLIGKMMEWDKHAFGFSVSHTTRQPRPGEVDGTHYHFTDVETMKLEIDAGMFIESAHVHGNYYGTSKAAVEAVQKEGKICVLDIDVQGVQKVKLCEDLEPKFLWVEAPNLEVLEERLRSRGTETEEKIQRRLGNAKAELAYAHPADPSRRPFDAYLVNDDLDSAFRELTDLLYEWYPHLQPDGAVTAGQKGPCAVVTNLIARTPCFVQSGSKKRGG</sequence>
<evidence type="ECO:0000259" key="7">
    <source>
        <dbReference type="PROSITE" id="PS50052"/>
    </source>
</evidence>
<keyword evidence="3" id="KW-0808">Transferase</keyword>
<protein>
    <recommendedName>
        <fullName evidence="2">guanylate kinase</fullName>
        <ecNumber evidence="2">2.7.4.8</ecNumber>
    </recommendedName>
</protein>
<accession>A0A7S0TAJ7</accession>
<dbReference type="InterPro" id="IPR008144">
    <property type="entry name" value="Guanylate_kin-like_dom"/>
</dbReference>
<dbReference type="GO" id="GO:0005524">
    <property type="term" value="F:ATP binding"/>
    <property type="evidence" value="ECO:0007669"/>
    <property type="project" value="UniProtKB-KW"/>
</dbReference>
<evidence type="ECO:0000256" key="5">
    <source>
        <dbReference type="ARBA" id="ARBA00022777"/>
    </source>
</evidence>
<dbReference type="GO" id="GO:0005829">
    <property type="term" value="C:cytosol"/>
    <property type="evidence" value="ECO:0007669"/>
    <property type="project" value="TreeGrafter"/>
</dbReference>
<dbReference type="CDD" id="cd00071">
    <property type="entry name" value="GMPK"/>
    <property type="match status" value="1"/>
</dbReference>
<dbReference type="Gene3D" id="3.30.63.10">
    <property type="entry name" value="Guanylate Kinase phosphate binding domain"/>
    <property type="match status" value="1"/>
</dbReference>
<keyword evidence="5" id="KW-0418">Kinase</keyword>
<proteinExistence type="inferred from homology"/>
<dbReference type="PROSITE" id="PS50052">
    <property type="entry name" value="GUANYLATE_KINASE_2"/>
    <property type="match status" value="1"/>
</dbReference>
<dbReference type="Pfam" id="PF00625">
    <property type="entry name" value="Guanylate_kin"/>
    <property type="match status" value="1"/>
</dbReference>
<feature type="domain" description="Guanylate kinase-like" evidence="7">
    <location>
        <begin position="6"/>
        <end position="193"/>
    </location>
</feature>
<dbReference type="Gene3D" id="3.40.50.300">
    <property type="entry name" value="P-loop containing nucleotide triphosphate hydrolases"/>
    <property type="match status" value="1"/>
</dbReference>
<evidence type="ECO:0000313" key="8">
    <source>
        <dbReference type="EMBL" id="CAD8730653.1"/>
    </source>
</evidence>
<dbReference type="SMART" id="SM00072">
    <property type="entry name" value="GuKc"/>
    <property type="match status" value="1"/>
</dbReference>
<reference evidence="8" key="1">
    <citation type="submission" date="2021-01" db="EMBL/GenBank/DDBJ databases">
        <authorList>
            <person name="Corre E."/>
            <person name="Pelletier E."/>
            <person name="Niang G."/>
            <person name="Scheremetjew M."/>
            <person name="Finn R."/>
            <person name="Kale V."/>
            <person name="Holt S."/>
            <person name="Cochrane G."/>
            <person name="Meng A."/>
            <person name="Brown T."/>
            <person name="Cohen L."/>
        </authorList>
    </citation>
    <scope>NUCLEOTIDE SEQUENCE</scope>
    <source>
        <strain evidence="8">CCMP3189</strain>
    </source>
</reference>
<evidence type="ECO:0000256" key="6">
    <source>
        <dbReference type="ARBA" id="ARBA00022840"/>
    </source>
</evidence>